<feature type="region of interest" description="Disordered" evidence="3">
    <location>
        <begin position="717"/>
        <end position="736"/>
    </location>
</feature>
<keyword evidence="6" id="KW-1185">Reference proteome</keyword>
<feature type="compositionally biased region" description="Low complexity" evidence="3">
    <location>
        <begin position="141"/>
        <end position="168"/>
    </location>
</feature>
<evidence type="ECO:0000256" key="1">
    <source>
        <dbReference type="ARBA" id="ARBA00022801"/>
    </source>
</evidence>
<dbReference type="STRING" id="1555241.A0A4P9X7A0"/>
<feature type="region of interest" description="Disordered" evidence="3">
    <location>
        <begin position="1"/>
        <end position="21"/>
    </location>
</feature>
<dbReference type="SUPFAM" id="SSF56300">
    <property type="entry name" value="Metallo-dependent phosphatases"/>
    <property type="match status" value="1"/>
</dbReference>
<evidence type="ECO:0000256" key="2">
    <source>
        <dbReference type="ARBA" id="ARBA00023180"/>
    </source>
</evidence>
<feature type="transmembrane region" description="Helical" evidence="4">
    <location>
        <begin position="35"/>
        <end position="56"/>
    </location>
</feature>
<keyword evidence="4" id="KW-0812">Transmembrane</keyword>
<feature type="region of interest" description="Disordered" evidence="3">
    <location>
        <begin position="66"/>
        <end position="100"/>
    </location>
</feature>
<protein>
    <submittedName>
        <fullName evidence="5">Uncharacterized protein</fullName>
    </submittedName>
</protein>
<evidence type="ECO:0000313" key="5">
    <source>
        <dbReference type="EMBL" id="RKP01082.1"/>
    </source>
</evidence>
<dbReference type="GO" id="GO:0005615">
    <property type="term" value="C:extracellular space"/>
    <property type="evidence" value="ECO:0007669"/>
    <property type="project" value="TreeGrafter"/>
</dbReference>
<gene>
    <name evidence="5" type="ORF">CXG81DRAFT_19076</name>
</gene>
<sequence length="816" mass="88184">MANDARPTPAARPPRRLRPCTTAAAPRWLPRALRLTSAAAVLAVVGCLAAVAAALASSSTTSQHSLLAAEGRRRPVAPAAVDATRRGRGRGRGRPAADPVIAGESLRNVLHLTDLHFDPYYEPNTPDATLCHRSRRKTQGAAAAAPPASEPASAPLSASDAAQSLPAATPRHQVKPDQDDDDSSHFYGRINTECDAPLSLIADALDRIPGVAAEALRDTAPRGLDAVLWTGDSSRHDRDPDMPKTIAELREQTAAMARLVGRVFQPPAAPTGTAVYPSVGNWDVFPAGQLADARDGMNDQLTHLWTLWLPLLRHATRNDTAWMAAVERDFLHGGYYVAPLYARDDDDGAAATNATASETPVWVVALNTLYWFDENNAVGECAYFHVGSDPDAGTAEPDDMTPGTRQLVWLNSVLLRAEAEGAVVLLTGHVPPLNTKAKSLYTPRCLMGIKRLWARFRDQLLAGFYGHTNDDTTFLVYRHEVPQSAGAARASAEDGADDEYPGVEIVPIAPDTIETTAWEAGEPIGLFYTGVSIYPVANPGFRLMTLRIPGRPSSAALAMASPSRALPARFASQEQWYASLPRANLLHDQLGATHNTLKFRAACHTTRHLDLPLTALPANATTNATALDAKAWQAFALRSQREVARAKSLTASGVTSWPLASWLPSSWLPSSWLPSSWLPSSWLPSAWWRRLLLPMDVNVDVDDPHREDEADDAWAAAETGSDGDEAAWTAQRKPKGRPGLRAWKQYVACQDGHLYGDPEAPAPAPPILTPSQALWLIGAFTLVFVALIAAGRVVTAREEQRWRTGEHAERIRLFGA</sequence>
<dbReference type="InterPro" id="IPR029052">
    <property type="entry name" value="Metallo-depent_PP-like"/>
</dbReference>
<dbReference type="PANTHER" id="PTHR10340:SF55">
    <property type="entry name" value="ENDOPOLYPHOSPHATASE"/>
    <property type="match status" value="1"/>
</dbReference>
<evidence type="ECO:0000256" key="3">
    <source>
        <dbReference type="SAM" id="MobiDB-lite"/>
    </source>
</evidence>
<dbReference type="EMBL" id="ML014186">
    <property type="protein sequence ID" value="RKP01082.1"/>
    <property type="molecule type" value="Genomic_DNA"/>
</dbReference>
<dbReference type="OrthoDB" id="348678at2759"/>
<feature type="region of interest" description="Disordered" evidence="3">
    <location>
        <begin position="128"/>
        <end position="188"/>
    </location>
</feature>
<keyword evidence="1" id="KW-0378">Hydrolase</keyword>
<dbReference type="GO" id="GO:0006798">
    <property type="term" value="P:polyphosphate catabolic process"/>
    <property type="evidence" value="ECO:0007669"/>
    <property type="project" value="TreeGrafter"/>
</dbReference>
<name>A0A4P9X7A0_9FUNG</name>
<dbReference type="GO" id="GO:0000324">
    <property type="term" value="C:fungal-type vacuole"/>
    <property type="evidence" value="ECO:0007669"/>
    <property type="project" value="TreeGrafter"/>
</dbReference>
<keyword evidence="4" id="KW-1133">Transmembrane helix</keyword>
<dbReference type="PANTHER" id="PTHR10340">
    <property type="entry name" value="SPHINGOMYELIN PHOSPHODIESTERASE"/>
    <property type="match status" value="1"/>
</dbReference>
<evidence type="ECO:0000313" key="6">
    <source>
        <dbReference type="Proteomes" id="UP000274922"/>
    </source>
</evidence>
<keyword evidence="4" id="KW-0472">Membrane</keyword>
<keyword evidence="2" id="KW-0325">Glycoprotein</keyword>
<accession>A0A4P9X7A0</accession>
<evidence type="ECO:0000256" key="4">
    <source>
        <dbReference type="SAM" id="Phobius"/>
    </source>
</evidence>
<dbReference type="GO" id="GO:0008081">
    <property type="term" value="F:phosphoric diester hydrolase activity"/>
    <property type="evidence" value="ECO:0007669"/>
    <property type="project" value="TreeGrafter"/>
</dbReference>
<dbReference type="GO" id="GO:0000298">
    <property type="term" value="F:endopolyphosphatase activity"/>
    <property type="evidence" value="ECO:0007669"/>
    <property type="project" value="TreeGrafter"/>
</dbReference>
<dbReference type="GO" id="GO:0004309">
    <property type="term" value="F:exopolyphosphatase activity"/>
    <property type="evidence" value="ECO:0007669"/>
    <property type="project" value="TreeGrafter"/>
</dbReference>
<dbReference type="Proteomes" id="UP000274922">
    <property type="component" value="Unassembled WGS sequence"/>
</dbReference>
<dbReference type="AlphaFoldDB" id="A0A4P9X7A0"/>
<feature type="transmembrane region" description="Helical" evidence="4">
    <location>
        <begin position="773"/>
        <end position="794"/>
    </location>
</feature>
<proteinExistence type="predicted"/>
<organism evidence="5 6">
    <name type="scientific">Caulochytrium protostelioides</name>
    <dbReference type="NCBI Taxonomy" id="1555241"/>
    <lineage>
        <taxon>Eukaryota</taxon>
        <taxon>Fungi</taxon>
        <taxon>Fungi incertae sedis</taxon>
        <taxon>Chytridiomycota</taxon>
        <taxon>Chytridiomycota incertae sedis</taxon>
        <taxon>Chytridiomycetes</taxon>
        <taxon>Caulochytriales</taxon>
        <taxon>Caulochytriaceae</taxon>
        <taxon>Caulochytrium</taxon>
    </lineage>
</organism>
<reference evidence="6" key="1">
    <citation type="journal article" date="2018" name="Nat. Microbiol.">
        <title>Leveraging single-cell genomics to expand the fungal tree of life.</title>
        <authorList>
            <person name="Ahrendt S.R."/>
            <person name="Quandt C.A."/>
            <person name="Ciobanu D."/>
            <person name="Clum A."/>
            <person name="Salamov A."/>
            <person name="Andreopoulos B."/>
            <person name="Cheng J.F."/>
            <person name="Woyke T."/>
            <person name="Pelin A."/>
            <person name="Henrissat B."/>
            <person name="Reynolds N.K."/>
            <person name="Benny G.L."/>
            <person name="Smith M.E."/>
            <person name="James T.Y."/>
            <person name="Grigoriev I.V."/>
        </authorList>
    </citation>
    <scope>NUCLEOTIDE SEQUENCE [LARGE SCALE GENOMIC DNA]</scope>
    <source>
        <strain evidence="6">ATCC 52028</strain>
    </source>
</reference>